<evidence type="ECO:0000313" key="2">
    <source>
        <dbReference type="Proteomes" id="UP000663866"/>
    </source>
</evidence>
<accession>A0A820VKF0</accession>
<gene>
    <name evidence="1" type="ORF">OVN521_LOCUS40790</name>
</gene>
<feature type="non-terminal residue" evidence="1">
    <location>
        <position position="1"/>
    </location>
</feature>
<evidence type="ECO:0000313" key="1">
    <source>
        <dbReference type="EMBL" id="CAF4501826.1"/>
    </source>
</evidence>
<keyword evidence="2" id="KW-1185">Reference proteome</keyword>
<protein>
    <submittedName>
        <fullName evidence="1">Uncharacterized protein</fullName>
    </submittedName>
</protein>
<reference evidence="1" key="1">
    <citation type="submission" date="2021-02" db="EMBL/GenBank/DDBJ databases">
        <authorList>
            <person name="Nowell W R."/>
        </authorList>
    </citation>
    <scope>NUCLEOTIDE SEQUENCE</scope>
</reference>
<proteinExistence type="predicted"/>
<dbReference type="Proteomes" id="UP000663866">
    <property type="component" value="Unassembled WGS sequence"/>
</dbReference>
<comment type="caution">
    <text evidence="1">The sequence shown here is derived from an EMBL/GenBank/DDBJ whole genome shotgun (WGS) entry which is preliminary data.</text>
</comment>
<organism evidence="1 2">
    <name type="scientific">Rotaria magnacalcarata</name>
    <dbReference type="NCBI Taxonomy" id="392030"/>
    <lineage>
        <taxon>Eukaryota</taxon>
        <taxon>Metazoa</taxon>
        <taxon>Spiralia</taxon>
        <taxon>Gnathifera</taxon>
        <taxon>Rotifera</taxon>
        <taxon>Eurotatoria</taxon>
        <taxon>Bdelloidea</taxon>
        <taxon>Philodinida</taxon>
        <taxon>Philodinidae</taxon>
        <taxon>Rotaria</taxon>
    </lineage>
</organism>
<name>A0A820VKF0_9BILA</name>
<dbReference type="EMBL" id="CAJOBG010053434">
    <property type="protein sequence ID" value="CAF4501826.1"/>
    <property type="molecule type" value="Genomic_DNA"/>
</dbReference>
<dbReference type="AlphaFoldDB" id="A0A820VKF0"/>
<sequence>YNLDATFTAMNPNSNKTLALGPIGDSNLFKRRNERTIHQKQTETVK</sequence>